<comment type="caution">
    <text evidence="1">The sequence shown here is derived from an EMBL/GenBank/DDBJ whole genome shotgun (WGS) entry which is preliminary data.</text>
</comment>
<dbReference type="Gene3D" id="3.40.630.30">
    <property type="match status" value="1"/>
</dbReference>
<evidence type="ECO:0000313" key="1">
    <source>
        <dbReference type="EMBL" id="RLC36727.1"/>
    </source>
</evidence>
<organism evidence="1 2">
    <name type="scientific">candidate division Kazan bacterium</name>
    <dbReference type="NCBI Taxonomy" id="2202143"/>
    <lineage>
        <taxon>Bacteria</taxon>
        <taxon>Bacteria division Kazan-3B-28</taxon>
    </lineage>
</organism>
<dbReference type="PANTHER" id="PTHR41368">
    <property type="entry name" value="PROTEIN YGHO"/>
    <property type="match status" value="1"/>
</dbReference>
<dbReference type="InterPro" id="IPR039968">
    <property type="entry name" value="BcerS-like"/>
</dbReference>
<dbReference type="EMBL" id="QMNG01000033">
    <property type="protein sequence ID" value="RLC36727.1"/>
    <property type="molecule type" value="Genomic_DNA"/>
</dbReference>
<proteinExistence type="predicted"/>
<dbReference type="Proteomes" id="UP000281261">
    <property type="component" value="Unassembled WGS sequence"/>
</dbReference>
<sequence length="365" mass="42166">MVKIVPVRTNEDRKAFVELPFQIYCNDPNWVPPLRREVEKIFHRASNPFLEHAEIERFLCVDGSRVTGRIAGIVDDNYIQFHNEKIAFFGFFESVNDVETAYQLTETVKEWAKDRGLTRLRGPLNPSMNAECAFLLEGFDSPPVIMMPYNPPYYLELMEAVGFHKVKDLYAFHKDSVKGIPVRMERLIKLIRRRTGVTIRHIDMKKINDEIRVIKKIYNEAWERNWGFVPMTDAEMDEMVKFMKPLAVPDLVLFAEINGKPVGVSITIPDYNQVLKRLNGRLGVGGLAKFAYYRRKITGLRAFVFGVLKEYRRAGLHAVLYYETEKAGVRLGFKSCELSWNLEDNHEINSFDSALGGKIYTPILC</sequence>
<name>A0A420ZC00_UNCK3</name>
<gene>
    <name evidence="1" type="ORF">DRH29_03965</name>
</gene>
<dbReference type="AlphaFoldDB" id="A0A420ZC00"/>
<dbReference type="InterPro" id="IPR016181">
    <property type="entry name" value="Acyl_CoA_acyltransferase"/>
</dbReference>
<evidence type="ECO:0008006" key="3">
    <source>
        <dbReference type="Google" id="ProtNLM"/>
    </source>
</evidence>
<accession>A0A420ZC00</accession>
<dbReference type="SUPFAM" id="SSF55729">
    <property type="entry name" value="Acyl-CoA N-acyltransferases (Nat)"/>
    <property type="match status" value="1"/>
</dbReference>
<protein>
    <recommendedName>
        <fullName evidence="3">N-acetyltransferase</fullName>
    </recommendedName>
</protein>
<dbReference type="PANTHER" id="PTHR41368:SF1">
    <property type="entry name" value="PROTEIN YGHO"/>
    <property type="match status" value="1"/>
</dbReference>
<evidence type="ECO:0000313" key="2">
    <source>
        <dbReference type="Proteomes" id="UP000281261"/>
    </source>
</evidence>
<reference evidence="1 2" key="1">
    <citation type="submission" date="2018-06" db="EMBL/GenBank/DDBJ databases">
        <title>Extensive metabolic versatility and redundancy in microbially diverse, dynamic hydrothermal sediments.</title>
        <authorList>
            <person name="Dombrowski N."/>
            <person name="Teske A."/>
            <person name="Baker B.J."/>
        </authorList>
    </citation>
    <scope>NUCLEOTIDE SEQUENCE [LARGE SCALE GENOMIC DNA]</scope>
    <source>
        <strain evidence="1">B79_G16</strain>
    </source>
</reference>